<sequence>MLLSFIVTVPRVSSNSMTHICRSRRQLVSLLRVQSTFE</sequence>
<protein>
    <submittedName>
        <fullName evidence="1">Uncharacterized protein</fullName>
    </submittedName>
</protein>
<name>A0A2C9UW99_MANES</name>
<gene>
    <name evidence="1" type="ORF">MANES_12G146900</name>
</gene>
<accession>A0A2C9UW99</accession>
<evidence type="ECO:0000313" key="1">
    <source>
        <dbReference type="EMBL" id="OAY35996.1"/>
    </source>
</evidence>
<organism evidence="1">
    <name type="scientific">Manihot esculenta</name>
    <name type="common">Cassava</name>
    <name type="synonym">Jatropha manihot</name>
    <dbReference type="NCBI Taxonomy" id="3983"/>
    <lineage>
        <taxon>Eukaryota</taxon>
        <taxon>Viridiplantae</taxon>
        <taxon>Streptophyta</taxon>
        <taxon>Embryophyta</taxon>
        <taxon>Tracheophyta</taxon>
        <taxon>Spermatophyta</taxon>
        <taxon>Magnoliopsida</taxon>
        <taxon>eudicotyledons</taxon>
        <taxon>Gunneridae</taxon>
        <taxon>Pentapetalae</taxon>
        <taxon>rosids</taxon>
        <taxon>fabids</taxon>
        <taxon>Malpighiales</taxon>
        <taxon>Euphorbiaceae</taxon>
        <taxon>Crotonoideae</taxon>
        <taxon>Manihoteae</taxon>
        <taxon>Manihot</taxon>
    </lineage>
</organism>
<dbReference type="EMBL" id="CM004398">
    <property type="protein sequence ID" value="OAY35996.1"/>
    <property type="molecule type" value="Genomic_DNA"/>
</dbReference>
<proteinExistence type="predicted"/>
<reference evidence="1" key="1">
    <citation type="submission" date="2016-02" db="EMBL/GenBank/DDBJ databases">
        <title>WGS assembly of Manihot esculenta.</title>
        <authorList>
            <person name="Bredeson J.V."/>
            <person name="Prochnik S.E."/>
            <person name="Lyons J.B."/>
            <person name="Schmutz J."/>
            <person name="Grimwood J."/>
            <person name="Vrebalov J."/>
            <person name="Bart R.S."/>
            <person name="Amuge T."/>
            <person name="Ferguson M.E."/>
            <person name="Green R."/>
            <person name="Putnam N."/>
            <person name="Stites J."/>
            <person name="Rounsley S."/>
            <person name="Rokhsar D.S."/>
        </authorList>
    </citation>
    <scope>NUCLEOTIDE SEQUENCE [LARGE SCALE GENOMIC DNA]</scope>
    <source>
        <tissue evidence="1">Leaf</tissue>
    </source>
</reference>
<dbReference type="AlphaFoldDB" id="A0A2C9UW99"/>